<dbReference type="InterPro" id="IPR010263">
    <property type="entry name" value="T6SS_TssK"/>
</dbReference>
<dbReference type="OrthoDB" id="9775333at2"/>
<accession>A0A0U3N4G2</accession>
<dbReference type="EMBL" id="CP013729">
    <property type="protein sequence ID" value="ALV07099.1"/>
    <property type="molecule type" value="Genomic_DNA"/>
</dbReference>
<proteinExistence type="predicted"/>
<protein>
    <submittedName>
        <fullName evidence="1">Type VI secretion protein, VC_A0114 family</fullName>
    </submittedName>
</protein>
<organism evidence="1 2">
    <name type="scientific">Roseateles depolymerans</name>
    <dbReference type="NCBI Taxonomy" id="76731"/>
    <lineage>
        <taxon>Bacteria</taxon>
        <taxon>Pseudomonadati</taxon>
        <taxon>Pseudomonadota</taxon>
        <taxon>Betaproteobacteria</taxon>
        <taxon>Burkholderiales</taxon>
        <taxon>Sphaerotilaceae</taxon>
        <taxon>Roseateles</taxon>
    </lineage>
</organism>
<dbReference type="PANTHER" id="PTHR35566">
    <property type="entry name" value="BLR3599 PROTEIN"/>
    <property type="match status" value="1"/>
</dbReference>
<dbReference type="PATRIC" id="fig|76731.3.peg.2695"/>
<dbReference type="NCBIfam" id="TIGR03353">
    <property type="entry name" value="VI_chp_4"/>
    <property type="match status" value="1"/>
</dbReference>
<evidence type="ECO:0000313" key="2">
    <source>
        <dbReference type="Proteomes" id="UP000060699"/>
    </source>
</evidence>
<evidence type="ECO:0000313" key="1">
    <source>
        <dbReference type="EMBL" id="ALV07099.1"/>
    </source>
</evidence>
<dbReference type="Pfam" id="PF05936">
    <property type="entry name" value="T6SS_VasE"/>
    <property type="match status" value="1"/>
</dbReference>
<dbReference type="AlphaFoldDB" id="A0A0U3N4G2"/>
<dbReference type="KEGG" id="rdp:RD2015_2634"/>
<name>A0A0U3N4G2_9BURK</name>
<dbReference type="STRING" id="76731.RD2015_2634"/>
<dbReference type="PANTHER" id="PTHR35566:SF1">
    <property type="entry name" value="TYPE VI SECRETION SYSTEM BASEPLATE COMPONENT TSSK1"/>
    <property type="match status" value="1"/>
</dbReference>
<keyword evidence="2" id="KW-1185">Reference proteome</keyword>
<dbReference type="RefSeq" id="WP_058935273.1">
    <property type="nucleotide sequence ID" value="NZ_CP013729.1"/>
</dbReference>
<gene>
    <name evidence="1" type="ORF">RD2015_2634</name>
</gene>
<dbReference type="Proteomes" id="UP000060699">
    <property type="component" value="Chromosome"/>
</dbReference>
<reference evidence="1 2" key="1">
    <citation type="submission" date="2015-12" db="EMBL/GenBank/DDBJ databases">
        <title>Complete genome of Roseateles depolymerans KCTC 42856.</title>
        <authorList>
            <person name="Kim K.M."/>
        </authorList>
    </citation>
    <scope>NUCLEOTIDE SEQUENCE [LARGE SCALE GENOMIC DNA]</scope>
    <source>
        <strain evidence="1 2">KCTC 42856</strain>
    </source>
</reference>
<sequence length="461" mass="50807">MSWHSKVIWSQGMFLLPHHFQQETRYLEHLVDSRVRSIATHGWGFTSLELDEALLAVGRLGVIRARGVLPDGTPFHIAQTDAAPPPLDVPASLKDEIVYLAAPIARPGTNQVAFSIDGAGNGSSPHGHGGGERNDGLDLMRYRVLDQDVRDATNIGDEPEPLQTGSLALRLLPARELNDGYAAIGVARVAERRADQQVILDTSYVPPQTRIDATQHLAAMASLLHGLVRQRAQLLASRMGQLNTGVSELADFLMLQALNRADPLFRQHAGSPHQHPETLHRDCLQLAGDLATFVSDNRLASDYPLYRHEDLRGSFAPLLEDLRRMLSVVLERNALQIDLVDRTHGVRTAVVGDPELLRSASFVLAVNAQVGAEQLRQRFPAQSKLGPVDKIRDLVNLQLPGIALRALPVAPRQLPFHAGFHYFELDRGGELWKQLERSGSMALHVAGDFPGLELELWAIRQ</sequence>